<sequence>MGFKFQTTFWILFMTLFGMDEFEAENKKNDRYAVPVVFTNTC</sequence>
<evidence type="ECO:0000313" key="1">
    <source>
        <dbReference type="EMBL" id="EFC88298.1"/>
    </source>
</evidence>
<name>D2ZX95_NEIM2</name>
<reference evidence="1 2" key="1">
    <citation type="submission" date="2009-10" db="EMBL/GenBank/DDBJ databases">
        <authorList>
            <person name="Weinstock G."/>
            <person name="Sodergren E."/>
            <person name="Clifton S."/>
            <person name="Fulton L."/>
            <person name="Fulton B."/>
            <person name="Courtney L."/>
            <person name="Fronick C."/>
            <person name="Harrison M."/>
            <person name="Strong C."/>
            <person name="Farmer C."/>
            <person name="Delahaunty K."/>
            <person name="Markovic C."/>
            <person name="Hall O."/>
            <person name="Minx P."/>
            <person name="Tomlinson C."/>
            <person name="Mitreva M."/>
            <person name="Nelson J."/>
            <person name="Hou S."/>
            <person name="Wollam A."/>
            <person name="Pepin K.H."/>
            <person name="Johnson M."/>
            <person name="Bhonagiri V."/>
            <person name="Nash W.E."/>
            <person name="Warren W."/>
            <person name="Chinwalla A."/>
            <person name="Mardis E.R."/>
            <person name="Wilson R.K."/>
        </authorList>
    </citation>
    <scope>NUCLEOTIDE SEQUENCE [LARGE SCALE GENOMIC DNA]</scope>
    <source>
        <strain evidence="2">ATCC 25996 / DSM 4631 / NCTC 10774 / M26</strain>
    </source>
</reference>
<gene>
    <name evidence="1" type="ORF">NEIMUCOT_05244</name>
</gene>
<proteinExistence type="predicted"/>
<comment type="caution">
    <text evidence="1">The sequence shown here is derived from an EMBL/GenBank/DDBJ whole genome shotgun (WGS) entry which is preliminary data.</text>
</comment>
<dbReference type="Proteomes" id="UP000003344">
    <property type="component" value="Unassembled WGS sequence"/>
</dbReference>
<organism evidence="1 2">
    <name type="scientific">Neisseria mucosa (strain ATCC 25996 / DSM 4631 / NCTC 10774 / M26)</name>
    <dbReference type="NCBI Taxonomy" id="546266"/>
    <lineage>
        <taxon>Bacteria</taxon>
        <taxon>Pseudomonadati</taxon>
        <taxon>Pseudomonadota</taxon>
        <taxon>Betaproteobacteria</taxon>
        <taxon>Neisseriales</taxon>
        <taxon>Neisseriaceae</taxon>
        <taxon>Neisseria</taxon>
    </lineage>
</organism>
<evidence type="ECO:0000313" key="2">
    <source>
        <dbReference type="Proteomes" id="UP000003344"/>
    </source>
</evidence>
<accession>D2ZX95</accession>
<protein>
    <submittedName>
        <fullName evidence="1">Uncharacterized protein</fullName>
    </submittedName>
</protein>
<dbReference type="STRING" id="546266.NEIMUCOT_05244"/>
<dbReference type="EMBL" id="ACDX02000009">
    <property type="protein sequence ID" value="EFC88298.1"/>
    <property type="molecule type" value="Genomic_DNA"/>
</dbReference>
<dbReference type="AlphaFoldDB" id="D2ZX95"/>